<dbReference type="EMBL" id="QFNK01000047">
    <property type="protein sequence ID" value="PZO87665.1"/>
    <property type="molecule type" value="Genomic_DNA"/>
</dbReference>
<comment type="caution">
    <text evidence="1">The sequence shown here is derived from an EMBL/GenBank/DDBJ whole genome shotgun (WGS) entry which is preliminary data.</text>
</comment>
<organism evidence="1 2">
    <name type="scientific">Micavibrio aeruginosavorus</name>
    <dbReference type="NCBI Taxonomy" id="349221"/>
    <lineage>
        <taxon>Bacteria</taxon>
        <taxon>Pseudomonadati</taxon>
        <taxon>Bdellovibrionota</taxon>
        <taxon>Bdellovibrionia</taxon>
        <taxon>Bdellovibrionales</taxon>
        <taxon>Pseudobdellovibrionaceae</taxon>
        <taxon>Micavibrio</taxon>
    </lineage>
</organism>
<accession>A0A2W5BX62</accession>
<reference evidence="1 2" key="1">
    <citation type="submission" date="2017-08" db="EMBL/GenBank/DDBJ databases">
        <title>Infants hospitalized years apart are colonized by the same room-sourced microbial strains.</title>
        <authorList>
            <person name="Brooks B."/>
            <person name="Olm M.R."/>
            <person name="Firek B.A."/>
            <person name="Baker R."/>
            <person name="Thomas B.C."/>
            <person name="Morowitz M.J."/>
            <person name="Banfield J.F."/>
        </authorList>
    </citation>
    <scope>NUCLEOTIDE SEQUENCE [LARGE SCALE GENOMIC DNA]</scope>
    <source>
        <strain evidence="1">S2_018_000_R2_104</strain>
    </source>
</reference>
<evidence type="ECO:0000313" key="1">
    <source>
        <dbReference type="EMBL" id="PZO87665.1"/>
    </source>
</evidence>
<dbReference type="AlphaFoldDB" id="A0A2W5BX62"/>
<proteinExistence type="predicted"/>
<gene>
    <name evidence="1" type="ORF">DI626_03470</name>
</gene>
<evidence type="ECO:0000313" key="2">
    <source>
        <dbReference type="Proteomes" id="UP000249557"/>
    </source>
</evidence>
<sequence>MNRQRQSGNAIVFILLGIALFAGLAHTFMRGSQQGQGDLSAHQTKLLATEYMGYGASIRKAIERLLNRGCSESELSFQSSNWPDATWYQNNNSPVNNSCHIFHPDGGGITWTDFPTIKYDSNYGSPWFATGDTGAALTVQGFGTDTRHDLYMATTQRTDLGNNGNAMKLCKEINKIGNVPENSSNLEKLPSFYHGAFNMRYKGVFNDNNGAINVGANLNGYSAFCAQVDGNTFTIITPLLIR</sequence>
<dbReference type="Proteomes" id="UP000249557">
    <property type="component" value="Unassembled WGS sequence"/>
</dbReference>
<name>A0A2W5BX62_9BACT</name>
<protein>
    <submittedName>
        <fullName evidence="1">Uncharacterized protein</fullName>
    </submittedName>
</protein>